<dbReference type="Proteomes" id="UP000054217">
    <property type="component" value="Unassembled WGS sequence"/>
</dbReference>
<dbReference type="InterPro" id="IPR036291">
    <property type="entry name" value="NAD(P)-bd_dom_sf"/>
</dbReference>
<dbReference type="InParanoid" id="A0A0C3P1W6"/>
<dbReference type="EMBL" id="KN831987">
    <property type="protein sequence ID" value="KIO01491.1"/>
    <property type="molecule type" value="Genomic_DNA"/>
</dbReference>
<gene>
    <name evidence="2" type="ORF">M404DRAFT_28533</name>
</gene>
<keyword evidence="3" id="KW-1185">Reference proteome</keyword>
<dbReference type="STRING" id="870435.A0A0C3P1W6"/>
<dbReference type="SUPFAM" id="SSF51735">
    <property type="entry name" value="NAD(P)-binding Rossmann-fold domains"/>
    <property type="match status" value="1"/>
</dbReference>
<proteinExistence type="predicted"/>
<dbReference type="HOGENOM" id="CLU_316440_0_0_1"/>
<accession>A0A0C3P1W6</accession>
<feature type="non-terminal residue" evidence="2">
    <location>
        <position position="1"/>
    </location>
</feature>
<evidence type="ECO:0000256" key="1">
    <source>
        <dbReference type="SAM" id="MobiDB-lite"/>
    </source>
</evidence>
<feature type="compositionally biased region" description="Low complexity" evidence="1">
    <location>
        <begin position="285"/>
        <end position="297"/>
    </location>
</feature>
<evidence type="ECO:0000313" key="2">
    <source>
        <dbReference type="EMBL" id="KIO01491.1"/>
    </source>
</evidence>
<dbReference type="Gene3D" id="3.40.50.720">
    <property type="entry name" value="NAD(P)-binding Rossmann-like Domain"/>
    <property type="match status" value="1"/>
</dbReference>
<evidence type="ECO:0000313" key="3">
    <source>
        <dbReference type="Proteomes" id="UP000054217"/>
    </source>
</evidence>
<reference evidence="2 3" key="1">
    <citation type="submission" date="2014-04" db="EMBL/GenBank/DDBJ databases">
        <authorList>
            <consortium name="DOE Joint Genome Institute"/>
            <person name="Kuo A."/>
            <person name="Kohler A."/>
            <person name="Costa M.D."/>
            <person name="Nagy L.G."/>
            <person name="Floudas D."/>
            <person name="Copeland A."/>
            <person name="Barry K.W."/>
            <person name="Cichocki N."/>
            <person name="Veneault-Fourrey C."/>
            <person name="LaButti K."/>
            <person name="Lindquist E.A."/>
            <person name="Lipzen A."/>
            <person name="Lundell T."/>
            <person name="Morin E."/>
            <person name="Murat C."/>
            <person name="Sun H."/>
            <person name="Tunlid A."/>
            <person name="Henrissat B."/>
            <person name="Grigoriev I.V."/>
            <person name="Hibbett D.S."/>
            <person name="Martin F."/>
            <person name="Nordberg H.P."/>
            <person name="Cantor M.N."/>
            <person name="Hua S.X."/>
        </authorList>
    </citation>
    <scope>NUCLEOTIDE SEQUENCE [LARGE SCALE GENOMIC DNA]</scope>
    <source>
        <strain evidence="2 3">Marx 270</strain>
    </source>
</reference>
<sequence>LTDDLFRSKIPLEFKAERLEEHPKPTGVEVEGLEILTGSPETDRLAYKEVVDSHRAPRCMNHIELKVVARRIQVEEPSRLVIRRKPPEEVLRIEMLKHAVRMDNLTLEIFHGHAVSAINVLFKDSSSESTRALGIRTCAESPAMLTKRSHVTALRVVATHTQVLHTDNYSVTGWLRKIATIAGYEEWDKRRTMREVLQLRAMATAAKATIAATRATAMMTTMTLLSTDQWPVEIDCAVRWKQGAMSASTKPNSSWGSRLSMTNGDRYTRDYDELRSKIARKYDKNNGSNSGDNDINNVQHRPKAARGRNGSLVDMERGGHHRASVVPIPMAAYEQAVLEFKLRPTHHLLRALTALGKRTDDRVLQDRPMPLEVDDSLEERTHRLMVLQVQRAQYATRYKCEATLWNHMQDLIRIATRQRGLKSEQEARRARSTEATPVGLEGPNFMFRFQAFYLHLRRFREYDFLQGIHEATTNHERSMAKQLRRLQFDLWQRSPKIRDLTDMGTERDGPSFYFSCATFYSQLGHFRVDNNVEEGTHLYTVQQRISKSQQDVRDVRSIEAMPSGLEGPSLSLLFKLFYLQLLHFRDREFLQSINKSLSVDALTVQRSRSGRPATASLQDEDAYITVDRSELVGRHVVERLAKGDSIPVMDIVQRHHEVSFYLGDITDERDMLDILERLGVVTTNALLRRGAKDPSIYFRAYVEGTRAVIEAAIAAGVLPYLEKLFDMYNLLPYRSTTSSEPRLAPEGVTAKLDESLHRAPPPICATTEYHRMMQTLSSYVAPTPDAGSILSAHNTPFDPHEPTGFVVRSRADKQASFVTGGEQIYILEATELFDESKVLDQVEVQLLISEGKEDAKYPSTKEKAIDRDGQLETVHQYLVSGLRPPDCEVGGRSSGSNEVSACNRRSRRPIFEAGPKIYRSKVTCSVMIRAYTTLKCFVSSSEEVVNEDG</sequence>
<protein>
    <submittedName>
        <fullName evidence="2">Uncharacterized protein</fullName>
    </submittedName>
</protein>
<dbReference type="OrthoDB" id="10058185at2759"/>
<reference evidence="3" key="2">
    <citation type="submission" date="2015-01" db="EMBL/GenBank/DDBJ databases">
        <title>Evolutionary Origins and Diversification of the Mycorrhizal Mutualists.</title>
        <authorList>
            <consortium name="DOE Joint Genome Institute"/>
            <consortium name="Mycorrhizal Genomics Consortium"/>
            <person name="Kohler A."/>
            <person name="Kuo A."/>
            <person name="Nagy L.G."/>
            <person name="Floudas D."/>
            <person name="Copeland A."/>
            <person name="Barry K.W."/>
            <person name="Cichocki N."/>
            <person name="Veneault-Fourrey C."/>
            <person name="LaButti K."/>
            <person name="Lindquist E.A."/>
            <person name="Lipzen A."/>
            <person name="Lundell T."/>
            <person name="Morin E."/>
            <person name="Murat C."/>
            <person name="Riley R."/>
            <person name="Ohm R."/>
            <person name="Sun H."/>
            <person name="Tunlid A."/>
            <person name="Henrissat B."/>
            <person name="Grigoriev I.V."/>
            <person name="Hibbett D.S."/>
            <person name="Martin F."/>
        </authorList>
    </citation>
    <scope>NUCLEOTIDE SEQUENCE [LARGE SCALE GENOMIC DNA]</scope>
    <source>
        <strain evidence="3">Marx 270</strain>
    </source>
</reference>
<organism evidence="2 3">
    <name type="scientific">Pisolithus tinctorius Marx 270</name>
    <dbReference type="NCBI Taxonomy" id="870435"/>
    <lineage>
        <taxon>Eukaryota</taxon>
        <taxon>Fungi</taxon>
        <taxon>Dikarya</taxon>
        <taxon>Basidiomycota</taxon>
        <taxon>Agaricomycotina</taxon>
        <taxon>Agaricomycetes</taxon>
        <taxon>Agaricomycetidae</taxon>
        <taxon>Boletales</taxon>
        <taxon>Sclerodermatineae</taxon>
        <taxon>Pisolithaceae</taxon>
        <taxon>Pisolithus</taxon>
    </lineage>
</organism>
<feature type="region of interest" description="Disordered" evidence="1">
    <location>
        <begin position="281"/>
        <end position="313"/>
    </location>
</feature>
<name>A0A0C3P1W6_PISTI</name>
<dbReference type="AlphaFoldDB" id="A0A0C3P1W6"/>